<evidence type="ECO:0000256" key="3">
    <source>
        <dbReference type="ARBA" id="ARBA00012949"/>
    </source>
</evidence>
<dbReference type="InterPro" id="IPR002429">
    <property type="entry name" value="CcO_II-like_C"/>
</dbReference>
<evidence type="ECO:0000256" key="4">
    <source>
        <dbReference type="ARBA" id="ARBA00022448"/>
    </source>
</evidence>
<evidence type="ECO:0000256" key="2">
    <source>
        <dbReference type="ARBA" id="ARBA00007866"/>
    </source>
</evidence>
<keyword evidence="4" id="KW-0813">Transport</keyword>
<keyword evidence="6 13" id="KW-0812">Transmembrane</keyword>
<dbReference type="SUPFAM" id="SSF81464">
    <property type="entry name" value="Cytochrome c oxidase subunit II-like, transmembrane region"/>
    <property type="match status" value="1"/>
</dbReference>
<feature type="transmembrane region" description="Helical" evidence="13">
    <location>
        <begin position="27"/>
        <end position="48"/>
    </location>
</feature>
<dbReference type="GO" id="GO:0005507">
    <property type="term" value="F:copper ion binding"/>
    <property type="evidence" value="ECO:0007669"/>
    <property type="project" value="InterPro"/>
</dbReference>
<dbReference type="InterPro" id="IPR008972">
    <property type="entry name" value="Cupredoxin"/>
</dbReference>
<keyword evidence="7" id="KW-0479">Metal-binding</keyword>
<organism evidence="15">
    <name type="scientific">freshwater metagenome</name>
    <dbReference type="NCBI Taxonomy" id="449393"/>
    <lineage>
        <taxon>unclassified sequences</taxon>
        <taxon>metagenomes</taxon>
        <taxon>ecological metagenomes</taxon>
    </lineage>
</organism>
<keyword evidence="12 13" id="KW-0472">Membrane</keyword>
<dbReference type="AlphaFoldDB" id="A0A6J6CHC9"/>
<reference evidence="15" key="1">
    <citation type="submission" date="2020-05" db="EMBL/GenBank/DDBJ databases">
        <authorList>
            <person name="Chiriac C."/>
            <person name="Salcher M."/>
            <person name="Ghai R."/>
            <person name="Kavagutti S V."/>
        </authorList>
    </citation>
    <scope>NUCLEOTIDE SEQUENCE</scope>
</reference>
<comment type="similarity">
    <text evidence="2">Belongs to the cytochrome c oxidase subunit 2 family.</text>
</comment>
<accession>A0A6J6CHC9</accession>
<dbReference type="PROSITE" id="PS50857">
    <property type="entry name" value="COX2_CUA"/>
    <property type="match status" value="1"/>
</dbReference>
<dbReference type="InterPro" id="IPR014222">
    <property type="entry name" value="Cyt_c_oxidase_su2"/>
</dbReference>
<name>A0A6J6CHC9_9ZZZZ</name>
<sequence length="274" mass="30497">MAAGGEVRSIEGFGPARPERVSAKARGLFSMGALALILSGCSSEQLPALGFPRGVTDINDRSHFLWQWAWIAAFVVGAFTAVLILWAAFRYRAKRRVTTGGPEQLPEQVSYHMPLEIMYTVIPFIIVAVLFYFTARDQSAITKISPAGVAVHEIDVNAIQWAWQFTYPEAKEKTVTGTPEKLPTLYLPVGERVRINLTASDVVHSIWIPAFMMQMQALPYVKNQFEFTAQKEGTYPGFCNMHCGRNHSQMRFTVKVVSPTEYQSYVNALKGGVA</sequence>
<keyword evidence="10 13" id="KW-1133">Transmembrane helix</keyword>
<keyword evidence="5" id="KW-0679">Respiratory chain</keyword>
<dbReference type="EC" id="7.1.1.9" evidence="3"/>
<evidence type="ECO:0000256" key="5">
    <source>
        <dbReference type="ARBA" id="ARBA00022660"/>
    </source>
</evidence>
<evidence type="ECO:0000313" key="15">
    <source>
        <dbReference type="EMBL" id="CAB4550831.1"/>
    </source>
</evidence>
<dbReference type="GO" id="GO:0042773">
    <property type="term" value="P:ATP synthesis coupled electron transport"/>
    <property type="evidence" value="ECO:0007669"/>
    <property type="project" value="TreeGrafter"/>
</dbReference>
<dbReference type="Gene3D" id="1.10.287.90">
    <property type="match status" value="1"/>
</dbReference>
<dbReference type="PROSITE" id="PS00078">
    <property type="entry name" value="COX2"/>
    <property type="match status" value="1"/>
</dbReference>
<keyword evidence="11" id="KW-0186">Copper</keyword>
<proteinExistence type="inferred from homology"/>
<evidence type="ECO:0000256" key="13">
    <source>
        <dbReference type="SAM" id="Phobius"/>
    </source>
</evidence>
<dbReference type="GO" id="GO:0004129">
    <property type="term" value="F:cytochrome-c oxidase activity"/>
    <property type="evidence" value="ECO:0007669"/>
    <property type="project" value="UniProtKB-EC"/>
</dbReference>
<feature type="domain" description="Cytochrome oxidase subunit II copper A binding" evidence="14">
    <location>
        <begin position="149"/>
        <end position="268"/>
    </location>
</feature>
<evidence type="ECO:0000256" key="9">
    <source>
        <dbReference type="ARBA" id="ARBA00022982"/>
    </source>
</evidence>
<dbReference type="PANTHER" id="PTHR22888:SF9">
    <property type="entry name" value="CYTOCHROME C OXIDASE SUBUNIT 2"/>
    <property type="match status" value="1"/>
</dbReference>
<gene>
    <name evidence="15" type="ORF">UFOPK1506_00435</name>
</gene>
<evidence type="ECO:0000256" key="7">
    <source>
        <dbReference type="ARBA" id="ARBA00022723"/>
    </source>
</evidence>
<comment type="subcellular location">
    <subcellularLocation>
        <location evidence="1">Membrane</location>
        <topology evidence="1">Multi-pass membrane protein</topology>
    </subcellularLocation>
</comment>
<feature type="transmembrane region" description="Helical" evidence="13">
    <location>
        <begin position="68"/>
        <end position="89"/>
    </location>
</feature>
<dbReference type="GO" id="GO:0016491">
    <property type="term" value="F:oxidoreductase activity"/>
    <property type="evidence" value="ECO:0007669"/>
    <property type="project" value="InterPro"/>
</dbReference>
<dbReference type="Gene3D" id="2.60.40.420">
    <property type="entry name" value="Cupredoxins - blue copper proteins"/>
    <property type="match status" value="1"/>
</dbReference>
<feature type="transmembrane region" description="Helical" evidence="13">
    <location>
        <begin position="117"/>
        <end position="135"/>
    </location>
</feature>
<keyword evidence="8" id="KW-1278">Translocase</keyword>
<dbReference type="InterPro" id="IPR001505">
    <property type="entry name" value="Copper_CuA"/>
</dbReference>
<dbReference type="EMBL" id="CAEZSV010000057">
    <property type="protein sequence ID" value="CAB4550831.1"/>
    <property type="molecule type" value="Genomic_DNA"/>
</dbReference>
<evidence type="ECO:0000256" key="12">
    <source>
        <dbReference type="ARBA" id="ARBA00023136"/>
    </source>
</evidence>
<evidence type="ECO:0000256" key="1">
    <source>
        <dbReference type="ARBA" id="ARBA00004141"/>
    </source>
</evidence>
<evidence type="ECO:0000259" key="14">
    <source>
        <dbReference type="PROSITE" id="PS50857"/>
    </source>
</evidence>
<keyword evidence="9" id="KW-0249">Electron transport</keyword>
<evidence type="ECO:0000256" key="6">
    <source>
        <dbReference type="ARBA" id="ARBA00022692"/>
    </source>
</evidence>
<dbReference type="Pfam" id="PF00116">
    <property type="entry name" value="COX2"/>
    <property type="match status" value="1"/>
</dbReference>
<protein>
    <recommendedName>
        <fullName evidence="3">cytochrome-c oxidase</fullName>
        <ecNumber evidence="3">7.1.1.9</ecNumber>
    </recommendedName>
</protein>
<evidence type="ECO:0000256" key="10">
    <source>
        <dbReference type="ARBA" id="ARBA00022989"/>
    </source>
</evidence>
<dbReference type="InterPro" id="IPR045187">
    <property type="entry name" value="CcO_II"/>
</dbReference>
<dbReference type="InterPro" id="IPR036257">
    <property type="entry name" value="Cyt_c_oxidase_su2_TM_sf"/>
</dbReference>
<evidence type="ECO:0000256" key="8">
    <source>
        <dbReference type="ARBA" id="ARBA00022967"/>
    </source>
</evidence>
<dbReference type="PANTHER" id="PTHR22888">
    <property type="entry name" value="CYTOCHROME C OXIDASE, SUBUNIT II"/>
    <property type="match status" value="1"/>
</dbReference>
<evidence type="ECO:0000256" key="11">
    <source>
        <dbReference type="ARBA" id="ARBA00023008"/>
    </source>
</evidence>
<dbReference type="PRINTS" id="PR01166">
    <property type="entry name" value="CYCOXIDASEII"/>
</dbReference>
<dbReference type="NCBIfam" id="TIGR02866">
    <property type="entry name" value="CoxB"/>
    <property type="match status" value="1"/>
</dbReference>
<dbReference type="GO" id="GO:0016020">
    <property type="term" value="C:membrane"/>
    <property type="evidence" value="ECO:0007669"/>
    <property type="project" value="UniProtKB-SubCell"/>
</dbReference>
<dbReference type="SUPFAM" id="SSF49503">
    <property type="entry name" value="Cupredoxins"/>
    <property type="match status" value="1"/>
</dbReference>